<dbReference type="OrthoDB" id="5367584at2759"/>
<organism evidence="3 4">
    <name type="scientific">[Candida] arabinofermentans NRRL YB-2248</name>
    <dbReference type="NCBI Taxonomy" id="983967"/>
    <lineage>
        <taxon>Eukaryota</taxon>
        <taxon>Fungi</taxon>
        <taxon>Dikarya</taxon>
        <taxon>Ascomycota</taxon>
        <taxon>Saccharomycotina</taxon>
        <taxon>Pichiomycetes</taxon>
        <taxon>Pichiales</taxon>
        <taxon>Pichiaceae</taxon>
        <taxon>Ogataea</taxon>
        <taxon>Ogataea/Candida clade</taxon>
    </lineage>
</organism>
<dbReference type="InterPro" id="IPR024312">
    <property type="entry name" value="TACC_fungi"/>
</dbReference>
<feature type="coiled-coil region" evidence="1">
    <location>
        <begin position="361"/>
        <end position="402"/>
    </location>
</feature>
<sequence length="876" mass="100117">MTSTPTKPVEGLPEQVISETPDFKKIQHGLTYKHETRNPTKRNSLPPQKNESLITSPLKRTPLTCVKDSSRNPKKIEEMMLGAKHDLTKLLENAGDKENSSKEIETHAIDVQEVETQEQSDQQEAKIIEASNVETPIRVTIPNEDIQSSPVGSHQKRVSGKRHNESSETSSSKRVHSACTAPSTVDESFQTPLRKQNSKKQTTPCREHHSRLMNDSDIDLMNVTSSDNNPVLDPLNSPLANVSHGMILEEKIDGETEVIDGLRKGYNKKASISDISAIAADSSLDVVALSEGEDEKMSPVKRSGKVSTLDVFDAMIDQDESMDDEEVLQELNGNDLHDSDTMPIFSEIQVEEIKESFNGVVSNLENDLSGKTEEIIRLNNILLEEQNRGKQLNVELNDMTNNYKQTELLKNAVDVELKSTQEFLAKLDKSFTLTKSKLKFQESKVEKLKNVYGQLMSTAKSFEKKILEKTIKIDQLTVKINSLNDEKTQLNNEKIELASTIELKTNEIQNLAQENDLIKENLKKMTFLSESSAKEIESLNNKALETSQQLEDKSTEINQLTELYNESLKKIETLELESAQLNDKLTSYYEEHKGSVNKSTELENQLNELHSKIDSLLKEINNLKESEKYSKELIESLQREQSDLELEKHDIELEKQELQEEVDTQREMMDRMQAQLSEHRMSLDSADRHLKAELLKKQESIDSLNNEISYLKQSLEESAKNHEAKIAEFSTLLDTKNEKLTESTNQISTLKQKISTLENELEQCTVKIEESDKKLEEQLEKLAQDLYVQYSAKHEQKVAILKKGYEMKWVNKCKKLSKENEQMRLELENYKKKLETENNEKKKLVSLWEEYVTLENNERDSRLPDFIKRGNEDGVN</sequence>
<feature type="compositionally biased region" description="Polar residues" evidence="2">
    <location>
        <begin position="180"/>
        <end position="204"/>
    </location>
</feature>
<evidence type="ECO:0000256" key="2">
    <source>
        <dbReference type="SAM" id="MobiDB-lite"/>
    </source>
</evidence>
<name>A0A1E4SZ41_9ASCO</name>
<evidence type="ECO:0000313" key="4">
    <source>
        <dbReference type="Proteomes" id="UP000094801"/>
    </source>
</evidence>
<evidence type="ECO:0000313" key="3">
    <source>
        <dbReference type="EMBL" id="ODV84776.1"/>
    </source>
</evidence>
<dbReference type="EMBL" id="KV453855">
    <property type="protein sequence ID" value="ODV84776.1"/>
    <property type="molecule type" value="Genomic_DNA"/>
</dbReference>
<evidence type="ECO:0000256" key="1">
    <source>
        <dbReference type="SAM" id="Coils"/>
    </source>
</evidence>
<feature type="coiled-coil region" evidence="1">
    <location>
        <begin position="813"/>
        <end position="847"/>
    </location>
</feature>
<dbReference type="PANTHER" id="PTHR18871">
    <property type="entry name" value="CENTROSOMAL PROTEIN OF 112 KDA"/>
    <property type="match status" value="1"/>
</dbReference>
<dbReference type="Proteomes" id="UP000094801">
    <property type="component" value="Unassembled WGS sequence"/>
</dbReference>
<dbReference type="Gene3D" id="1.10.287.1490">
    <property type="match status" value="1"/>
</dbReference>
<dbReference type="STRING" id="983967.A0A1E4SZ41"/>
<feature type="region of interest" description="Disordered" evidence="2">
    <location>
        <begin position="1"/>
        <end position="71"/>
    </location>
</feature>
<feature type="coiled-coil region" evidence="1">
    <location>
        <begin position="701"/>
        <end position="785"/>
    </location>
</feature>
<dbReference type="Pfam" id="PF12709">
    <property type="entry name" value="Fungal_TACC"/>
    <property type="match status" value="1"/>
</dbReference>
<feature type="compositionally biased region" description="Polar residues" evidence="2">
    <location>
        <begin position="41"/>
        <end position="55"/>
    </location>
</feature>
<keyword evidence="4" id="KW-1185">Reference proteome</keyword>
<feature type="coiled-coil region" evidence="1">
    <location>
        <begin position="466"/>
        <end position="675"/>
    </location>
</feature>
<protein>
    <submittedName>
        <fullName evidence="3">Uncharacterized protein</fullName>
    </submittedName>
</protein>
<dbReference type="InterPro" id="IPR055310">
    <property type="entry name" value="CEP112"/>
</dbReference>
<keyword evidence="1" id="KW-0175">Coiled coil</keyword>
<proteinExistence type="predicted"/>
<accession>A0A1E4SZ41</accession>
<reference evidence="4" key="1">
    <citation type="submission" date="2016-04" db="EMBL/GenBank/DDBJ databases">
        <title>Comparative genomics of biotechnologically important yeasts.</title>
        <authorList>
            <consortium name="DOE Joint Genome Institute"/>
            <person name="Riley R."/>
            <person name="Haridas S."/>
            <person name="Wolfe K.H."/>
            <person name="Lopes M.R."/>
            <person name="Hittinger C.T."/>
            <person name="Goker M."/>
            <person name="Salamov A."/>
            <person name="Wisecaver J."/>
            <person name="Long T.M."/>
            <person name="Aerts A.L."/>
            <person name="Barry K."/>
            <person name="Choi C."/>
            <person name="Clum A."/>
            <person name="Coughlan A.Y."/>
            <person name="Deshpande S."/>
            <person name="Douglass A.P."/>
            <person name="Hanson S.J."/>
            <person name="Klenk H.-P."/>
            <person name="Labutti K."/>
            <person name="Lapidus A."/>
            <person name="Lindquist E."/>
            <person name="Lipzen A."/>
            <person name="Meier-Kolthoff J.P."/>
            <person name="Ohm R.A."/>
            <person name="Otillar R.P."/>
            <person name="Pangilinan J."/>
            <person name="Peng Y."/>
            <person name="Rokas A."/>
            <person name="Rosa C.A."/>
            <person name="Scheuner C."/>
            <person name="Sibirny A.A."/>
            <person name="Slot J.C."/>
            <person name="Stielow J.B."/>
            <person name="Sun H."/>
            <person name="Kurtzman C.P."/>
            <person name="Blackwell M."/>
            <person name="Grigoriev I.V."/>
            <person name="Jeffries T.W."/>
        </authorList>
    </citation>
    <scope>NUCLEOTIDE SEQUENCE [LARGE SCALE GENOMIC DNA]</scope>
    <source>
        <strain evidence="4">NRRL YB-2248</strain>
    </source>
</reference>
<gene>
    <name evidence="3" type="ORF">CANARDRAFT_208093</name>
</gene>
<dbReference type="AlphaFoldDB" id="A0A1E4SZ41"/>
<feature type="region of interest" description="Disordered" evidence="2">
    <location>
        <begin position="140"/>
        <end position="208"/>
    </location>
</feature>
<dbReference type="PANTHER" id="PTHR18871:SF2">
    <property type="entry name" value="CENTROSOMAL PROTEIN OF 112 KDA"/>
    <property type="match status" value="1"/>
</dbReference>